<evidence type="ECO:0000256" key="1">
    <source>
        <dbReference type="ARBA" id="ARBA00006247"/>
    </source>
</evidence>
<dbReference type="EMBL" id="JAOQAV010000231">
    <property type="protein sequence ID" value="KAJ4176139.1"/>
    <property type="molecule type" value="Genomic_DNA"/>
</dbReference>
<protein>
    <recommendedName>
        <fullName evidence="4">Peptidase M20 dimerisation domain-containing protein</fullName>
    </recommendedName>
</protein>
<dbReference type="InterPro" id="IPR002933">
    <property type="entry name" value="Peptidase_M20"/>
</dbReference>
<gene>
    <name evidence="2" type="ORF">NW755_014574</name>
</gene>
<name>A0A9W8QQJ7_9HYPO</name>
<dbReference type="Gene3D" id="3.40.630.10">
    <property type="entry name" value="Zn peptidases"/>
    <property type="match status" value="1"/>
</dbReference>
<proteinExistence type="inferred from homology"/>
<dbReference type="GO" id="GO:0016787">
    <property type="term" value="F:hydrolase activity"/>
    <property type="evidence" value="ECO:0007669"/>
    <property type="project" value="InterPro"/>
</dbReference>
<keyword evidence="3" id="KW-1185">Reference proteome</keyword>
<dbReference type="AlphaFoldDB" id="A0A9W8QQJ7"/>
<dbReference type="Proteomes" id="UP001152087">
    <property type="component" value="Unassembled WGS sequence"/>
</dbReference>
<comment type="caution">
    <text evidence="2">The sequence shown here is derived from an EMBL/GenBank/DDBJ whole genome shotgun (WGS) entry which is preliminary data.</text>
</comment>
<sequence length="118" mass="13201">MTDIIAGVVANYPGMTYKLTEQARPTMPAFEVSRDAHIVESLNKAYHSVRDEDQPTGVLAPTCFYGSDAGHLYKWLGMEGIVCEPGERYNTRPDEKVDIADYLDAVHIFMRVIMDICG</sequence>
<evidence type="ECO:0008006" key="4">
    <source>
        <dbReference type="Google" id="ProtNLM"/>
    </source>
</evidence>
<accession>A0A9W8QQJ7</accession>
<evidence type="ECO:0000313" key="2">
    <source>
        <dbReference type="EMBL" id="KAJ4176139.1"/>
    </source>
</evidence>
<organism evidence="2 3">
    <name type="scientific">Fusarium falciforme</name>
    <dbReference type="NCBI Taxonomy" id="195108"/>
    <lineage>
        <taxon>Eukaryota</taxon>
        <taxon>Fungi</taxon>
        <taxon>Dikarya</taxon>
        <taxon>Ascomycota</taxon>
        <taxon>Pezizomycotina</taxon>
        <taxon>Sordariomycetes</taxon>
        <taxon>Hypocreomycetidae</taxon>
        <taxon>Hypocreales</taxon>
        <taxon>Nectriaceae</taxon>
        <taxon>Fusarium</taxon>
        <taxon>Fusarium solani species complex</taxon>
    </lineage>
</organism>
<reference evidence="2" key="1">
    <citation type="submission" date="2022-09" db="EMBL/GenBank/DDBJ databases">
        <title>Fusarium specimens isolated from Avocado Roots.</title>
        <authorList>
            <person name="Stajich J."/>
            <person name="Roper C."/>
            <person name="Heimlech-Rivalta G."/>
        </authorList>
    </citation>
    <scope>NUCLEOTIDE SEQUENCE</scope>
    <source>
        <strain evidence="2">A02</strain>
    </source>
</reference>
<comment type="similarity">
    <text evidence="1">Belongs to the peptidase M20A family.</text>
</comment>
<dbReference type="SUPFAM" id="SSF53187">
    <property type="entry name" value="Zn-dependent exopeptidases"/>
    <property type="match status" value="1"/>
</dbReference>
<dbReference type="Pfam" id="PF01546">
    <property type="entry name" value="Peptidase_M20"/>
    <property type="match status" value="1"/>
</dbReference>
<evidence type="ECO:0000313" key="3">
    <source>
        <dbReference type="Proteomes" id="UP001152087"/>
    </source>
</evidence>